<evidence type="ECO:0000313" key="1">
    <source>
        <dbReference type="EMBL" id="ADQ04299.1"/>
    </source>
</evidence>
<dbReference type="EMBL" id="CP002216">
    <property type="protein sequence ID" value="ADQ04299.1"/>
    <property type="molecule type" value="Genomic_DNA"/>
</dbReference>
<dbReference type="eggNOG" id="ENOG502ZDCR">
    <property type="taxonomic scope" value="Bacteria"/>
</dbReference>
<name>E4Q5K4_CALOW</name>
<protein>
    <submittedName>
        <fullName evidence="1">Uncharacterized protein</fullName>
    </submittedName>
</protein>
<reference key="1">
    <citation type="submission" date="2010-09" db="EMBL/GenBank/DDBJ databases">
        <title>Complete sequence of Caldicellulosiruptor owensensis OL.</title>
        <authorList>
            <consortium name="US DOE Joint Genome Institute"/>
            <person name="Lucas S."/>
            <person name="Copeland A."/>
            <person name="Lapidus A."/>
            <person name="Cheng J.-F."/>
            <person name="Bruce D."/>
            <person name="Goodwin L."/>
            <person name="Pitluck S."/>
            <person name="Davenport K."/>
            <person name="Detter J.C."/>
            <person name="Han C."/>
            <person name="Tapia R."/>
            <person name="Land M."/>
            <person name="Hauser L."/>
            <person name="Chang Y.-J."/>
            <person name="Jeffries C."/>
            <person name="Kyrpides N."/>
            <person name="Ivanova N."/>
            <person name="Mikhailova N."/>
            <person name="Blumer-Schuette S.E."/>
            <person name="Kelly R.M."/>
            <person name="Woyke T."/>
        </authorList>
    </citation>
    <scope>NUCLEOTIDE SEQUENCE</scope>
    <source>
        <strain>OL</strain>
    </source>
</reference>
<dbReference type="HOGENOM" id="CLU_1044618_0_0_9"/>
<organism evidence="1 2">
    <name type="scientific">Caldicellulosiruptor owensensis (strain ATCC 700167 / DSM 13100 / OL)</name>
    <dbReference type="NCBI Taxonomy" id="632518"/>
    <lineage>
        <taxon>Bacteria</taxon>
        <taxon>Bacillati</taxon>
        <taxon>Bacillota</taxon>
        <taxon>Bacillota incertae sedis</taxon>
        <taxon>Caldicellulosiruptorales</taxon>
        <taxon>Caldicellulosiruptoraceae</taxon>
        <taxon>Caldicellulosiruptor</taxon>
    </lineage>
</organism>
<reference evidence="1 2" key="2">
    <citation type="journal article" date="2011" name="J. Bacteriol.">
        <title>Complete genome sequences for the anaerobic, extremely thermophilic plant biomass-degrading bacteria Caldicellulosiruptor hydrothermalis, Caldicellulosiruptor kristjanssonii, Caldicellulosiruptor kronotskyensis, Caldicellulosiruptor owensenis, and Caldicellulosiruptor lactoaceticus.</title>
        <authorList>
            <person name="Blumer-Schuette S.E."/>
            <person name="Ozdemir I."/>
            <person name="Mistry D."/>
            <person name="Lucas S."/>
            <person name="Lapidus A."/>
            <person name="Cheng J.F."/>
            <person name="Goodwin L.A."/>
            <person name="Pitluck S."/>
            <person name="Land M.L."/>
            <person name="Hauser L.J."/>
            <person name="Woyke T."/>
            <person name="Mikhailova N."/>
            <person name="Pati A."/>
            <person name="Kyrpides N.C."/>
            <person name="Ivanova N."/>
            <person name="Detter J.C."/>
            <person name="Walston-Davenport K."/>
            <person name="Han S."/>
            <person name="Adams M.W."/>
            <person name="Kelly R.M."/>
        </authorList>
    </citation>
    <scope>NUCLEOTIDE SEQUENCE [LARGE SCALE GENOMIC DNA]</scope>
    <source>
        <strain evidence="2">ATCC 700167 / DSM 13100 / OL</strain>
    </source>
</reference>
<dbReference type="STRING" id="632518.Calow_0727"/>
<dbReference type="KEGG" id="cow:Calow_0727"/>
<dbReference type="AlphaFoldDB" id="E4Q5K4"/>
<accession>E4Q5K4</accession>
<dbReference type="RefSeq" id="WP_013411697.1">
    <property type="nucleotide sequence ID" value="NC_014657.1"/>
</dbReference>
<evidence type="ECO:0000313" key="2">
    <source>
        <dbReference type="Proteomes" id="UP000006889"/>
    </source>
</evidence>
<dbReference type="OrthoDB" id="1716821at2"/>
<dbReference type="Proteomes" id="UP000006889">
    <property type="component" value="Chromosome"/>
</dbReference>
<gene>
    <name evidence="1" type="ordered locus">Calow_0727</name>
</gene>
<proteinExistence type="predicted"/>
<keyword evidence="2" id="KW-1185">Reference proteome</keyword>
<sequence>MRRGILRLTGMIAIILVLVGVFCTRTLANVEDDLRAQQVTNITHNYGNEILGSSDSSSEIRGIQTNKGEEKILGNTLPNYVILNWNATEDSIIFDITNLGIDLVDLVYGTIDTGNMKKSFQFSNVGIGKNKYTVSGVPLLTCEEKIKIVWYAKDGGETFGSATSTGSRQIPQSLLNLWGPGSFGSRTKCLDYHFGQHGREVSASNICEYVRLADEFRKRVIELKLTPQKLVDGKTPNVYRFRYNGYYLDAVCVNLVPIGDLISFGK</sequence>